<dbReference type="Pfam" id="PF08450">
    <property type="entry name" value="SGL"/>
    <property type="match status" value="1"/>
</dbReference>
<organism evidence="2">
    <name type="scientific">freshwater metagenome</name>
    <dbReference type="NCBI Taxonomy" id="449393"/>
    <lineage>
        <taxon>unclassified sequences</taxon>
        <taxon>metagenomes</taxon>
        <taxon>ecological metagenomes</taxon>
    </lineage>
</organism>
<dbReference type="EMBL" id="CAFBLP010000122">
    <property type="protein sequence ID" value="CAB4892843.1"/>
    <property type="molecule type" value="Genomic_DNA"/>
</dbReference>
<proteinExistence type="predicted"/>
<name>A0A6J7FMJ6_9ZZZZ</name>
<accession>A0A6J7FMJ6</accession>
<sequence length="313" mass="33148">MSGLELVEVTSGLRFPEGPIAMPDGSVILVEMFGPRVTRVHPDGTKETIAEIPGGPNGAAIGPDGALYLCNNGGCFSPVDLGEFLFPGPFDPARYIGGRVQRLDLTTGEVTDLYTECDGHPLRAPNDIVFDTHGGMWITDHGIHDTAARTADLTSIYYALLDGSSITEVVHPVDSPNGIGLSPDGTHVYWAETHHGRVMQRVVTAPGVVEPPSPLDFSACLHGLVGYQLLDSLAVDGEGNVCVATLANGGITVISPDGTSVEHFATGDPLTTNICFGDDDGSGEYRTAYITLSGTGKLVKARWPYRGLRLNYL</sequence>
<feature type="domain" description="SMP-30/Gluconolactonase/LRE-like region" evidence="1">
    <location>
        <begin position="15"/>
        <end position="291"/>
    </location>
</feature>
<dbReference type="InterPro" id="IPR011042">
    <property type="entry name" value="6-blade_b-propeller_TolB-like"/>
</dbReference>
<dbReference type="InterPro" id="IPR013658">
    <property type="entry name" value="SGL"/>
</dbReference>
<dbReference type="SUPFAM" id="SSF63829">
    <property type="entry name" value="Calcium-dependent phosphotriesterase"/>
    <property type="match status" value="1"/>
</dbReference>
<evidence type="ECO:0000313" key="2">
    <source>
        <dbReference type="EMBL" id="CAB4892843.1"/>
    </source>
</evidence>
<protein>
    <submittedName>
        <fullName evidence="2">Unannotated protein</fullName>
    </submittedName>
</protein>
<dbReference type="PANTHER" id="PTHR47572">
    <property type="entry name" value="LIPOPROTEIN-RELATED"/>
    <property type="match status" value="1"/>
</dbReference>
<evidence type="ECO:0000259" key="1">
    <source>
        <dbReference type="Pfam" id="PF08450"/>
    </source>
</evidence>
<dbReference type="PANTHER" id="PTHR47572:SF5">
    <property type="entry name" value="BLR2277 PROTEIN"/>
    <property type="match status" value="1"/>
</dbReference>
<gene>
    <name evidence="2" type="ORF">UFOPK3376_02979</name>
</gene>
<dbReference type="InterPro" id="IPR051262">
    <property type="entry name" value="SMP-30/CGR1_Lactonase"/>
</dbReference>
<dbReference type="Gene3D" id="2.120.10.30">
    <property type="entry name" value="TolB, C-terminal domain"/>
    <property type="match status" value="1"/>
</dbReference>
<reference evidence="2" key="1">
    <citation type="submission" date="2020-05" db="EMBL/GenBank/DDBJ databases">
        <authorList>
            <person name="Chiriac C."/>
            <person name="Salcher M."/>
            <person name="Ghai R."/>
            <person name="Kavagutti S V."/>
        </authorList>
    </citation>
    <scope>NUCLEOTIDE SEQUENCE</scope>
</reference>
<dbReference type="AlphaFoldDB" id="A0A6J7FMJ6"/>